<evidence type="ECO:0000256" key="1">
    <source>
        <dbReference type="ARBA" id="ARBA00022630"/>
    </source>
</evidence>
<keyword evidence="2" id="KW-0274">FAD</keyword>
<dbReference type="Gene3D" id="3.50.50.60">
    <property type="entry name" value="FAD/NAD(P)-binding domain"/>
    <property type="match status" value="2"/>
</dbReference>
<evidence type="ECO:0000256" key="4">
    <source>
        <dbReference type="SAM" id="Phobius"/>
    </source>
</evidence>
<dbReference type="SUPFAM" id="SSF51905">
    <property type="entry name" value="FAD/NAD(P)-binding domain"/>
    <property type="match status" value="1"/>
</dbReference>
<name>A0ABV0RH71_9TELE</name>
<keyword evidence="1" id="KW-0285">Flavoprotein</keyword>
<reference evidence="6 7" key="1">
    <citation type="submission" date="2021-06" db="EMBL/GenBank/DDBJ databases">
        <authorList>
            <person name="Palmer J.M."/>
        </authorList>
    </citation>
    <scope>NUCLEOTIDE SEQUENCE [LARGE SCALE GENOMIC DNA]</scope>
    <source>
        <strain evidence="6 7">XC_2019</strain>
        <tissue evidence="6">Muscle</tissue>
    </source>
</reference>
<dbReference type="InterPro" id="IPR050446">
    <property type="entry name" value="FAD-oxidoreductase/Apoptosis"/>
</dbReference>
<proteinExistence type="predicted"/>
<dbReference type="InterPro" id="IPR036188">
    <property type="entry name" value="FAD/NAD-bd_sf"/>
</dbReference>
<accession>A0ABV0RH71</accession>
<keyword evidence="7" id="KW-1185">Reference proteome</keyword>
<feature type="transmembrane region" description="Helical" evidence="4">
    <location>
        <begin position="64"/>
        <end position="87"/>
    </location>
</feature>
<keyword evidence="3" id="KW-0560">Oxidoreductase</keyword>
<organism evidence="6 7">
    <name type="scientific">Xenoophorus captivus</name>
    <dbReference type="NCBI Taxonomy" id="1517983"/>
    <lineage>
        <taxon>Eukaryota</taxon>
        <taxon>Metazoa</taxon>
        <taxon>Chordata</taxon>
        <taxon>Craniata</taxon>
        <taxon>Vertebrata</taxon>
        <taxon>Euteleostomi</taxon>
        <taxon>Actinopterygii</taxon>
        <taxon>Neopterygii</taxon>
        <taxon>Teleostei</taxon>
        <taxon>Neoteleostei</taxon>
        <taxon>Acanthomorphata</taxon>
        <taxon>Ovalentaria</taxon>
        <taxon>Atherinomorphae</taxon>
        <taxon>Cyprinodontiformes</taxon>
        <taxon>Goodeidae</taxon>
        <taxon>Xenoophorus</taxon>
    </lineage>
</organism>
<dbReference type="InterPro" id="IPR023753">
    <property type="entry name" value="FAD/NAD-binding_dom"/>
</dbReference>
<dbReference type="EMBL" id="JAHRIN010044636">
    <property type="protein sequence ID" value="MEQ2207440.1"/>
    <property type="molecule type" value="Genomic_DNA"/>
</dbReference>
<gene>
    <name evidence="6" type="ORF">XENOCAPTIV_012472</name>
</gene>
<dbReference type="Pfam" id="PF07992">
    <property type="entry name" value="Pyr_redox_2"/>
    <property type="match status" value="1"/>
</dbReference>
<feature type="domain" description="FAD/NAD(P)-binding" evidence="5">
    <location>
        <begin position="81"/>
        <end position="153"/>
    </location>
</feature>
<evidence type="ECO:0000256" key="2">
    <source>
        <dbReference type="ARBA" id="ARBA00022827"/>
    </source>
</evidence>
<dbReference type="PANTHER" id="PTHR43557:SF7">
    <property type="entry name" value="RIESKE DOMAIN-CONTAINING PROTEIN"/>
    <property type="match status" value="1"/>
</dbReference>
<sequence length="165" mass="18025">LTKRVREMCTVHPDVKHTILLVGGGYERGEQQYASAAARLLSTTRDRNVDEERSETQNHPATRAFVGFAVILGSAVPMFSVLQVVSVNPAKKFVKMSDGTSERYDQLLLSTGCRCPGSDLKGVYLLQSYEDAKGIHISSLGQRAVVIGASFIGFYLDFNCSFIGS</sequence>
<evidence type="ECO:0000313" key="6">
    <source>
        <dbReference type="EMBL" id="MEQ2207440.1"/>
    </source>
</evidence>
<dbReference type="PANTHER" id="PTHR43557">
    <property type="entry name" value="APOPTOSIS-INDUCING FACTOR 1"/>
    <property type="match status" value="1"/>
</dbReference>
<evidence type="ECO:0000313" key="7">
    <source>
        <dbReference type="Proteomes" id="UP001434883"/>
    </source>
</evidence>
<protein>
    <recommendedName>
        <fullName evidence="5">FAD/NAD(P)-binding domain-containing protein</fullName>
    </recommendedName>
</protein>
<keyword evidence="4" id="KW-1133">Transmembrane helix</keyword>
<dbReference type="Proteomes" id="UP001434883">
    <property type="component" value="Unassembled WGS sequence"/>
</dbReference>
<feature type="non-terminal residue" evidence="6">
    <location>
        <position position="1"/>
    </location>
</feature>
<comment type="caution">
    <text evidence="6">The sequence shown here is derived from an EMBL/GenBank/DDBJ whole genome shotgun (WGS) entry which is preliminary data.</text>
</comment>
<evidence type="ECO:0000256" key="3">
    <source>
        <dbReference type="ARBA" id="ARBA00023002"/>
    </source>
</evidence>
<keyword evidence="4" id="KW-0472">Membrane</keyword>
<keyword evidence="4" id="KW-0812">Transmembrane</keyword>
<evidence type="ECO:0000259" key="5">
    <source>
        <dbReference type="Pfam" id="PF07992"/>
    </source>
</evidence>